<dbReference type="PANTHER" id="PTHR21011">
    <property type="entry name" value="MITOCHONDRIAL 28S RIBOSOMAL PROTEIN S6"/>
    <property type="match status" value="1"/>
</dbReference>
<dbReference type="PANTHER" id="PTHR21011:SF1">
    <property type="entry name" value="SMALL RIBOSOMAL SUBUNIT PROTEIN BS6M"/>
    <property type="match status" value="1"/>
</dbReference>
<evidence type="ECO:0000256" key="1">
    <source>
        <dbReference type="ARBA" id="ARBA00009512"/>
    </source>
</evidence>
<keyword evidence="4 6" id="KW-0689">Ribosomal protein</keyword>
<dbReference type="GO" id="GO:0005840">
    <property type="term" value="C:ribosome"/>
    <property type="evidence" value="ECO:0007669"/>
    <property type="project" value="UniProtKB-KW"/>
</dbReference>
<dbReference type="EMBL" id="CP088295">
    <property type="protein sequence ID" value="UUY04625.1"/>
    <property type="molecule type" value="Genomic_DNA"/>
</dbReference>
<comment type="similarity">
    <text evidence="1 4">Belongs to the bacterial ribosomal protein bS6 family.</text>
</comment>
<evidence type="ECO:0000313" key="7">
    <source>
        <dbReference type="Proteomes" id="UP001058860"/>
    </source>
</evidence>
<evidence type="ECO:0000313" key="6">
    <source>
        <dbReference type="EMBL" id="UUY04625.1"/>
    </source>
</evidence>
<dbReference type="Gene3D" id="3.30.70.60">
    <property type="match status" value="1"/>
</dbReference>
<dbReference type="InterPro" id="IPR014717">
    <property type="entry name" value="Transl_elong_EF1B/ribsomal_bS6"/>
</dbReference>
<evidence type="ECO:0000256" key="5">
    <source>
        <dbReference type="SAM" id="MobiDB-lite"/>
    </source>
</evidence>
<feature type="compositionally biased region" description="Basic and acidic residues" evidence="5">
    <location>
        <begin position="120"/>
        <end position="131"/>
    </location>
</feature>
<evidence type="ECO:0000256" key="4">
    <source>
        <dbReference type="HAMAP-Rule" id="MF_00360"/>
    </source>
</evidence>
<dbReference type="SUPFAM" id="SSF54995">
    <property type="entry name" value="Ribosomal protein S6"/>
    <property type="match status" value="1"/>
</dbReference>
<keyword evidence="4" id="KW-0699">rRNA-binding</keyword>
<dbReference type="InterPro" id="IPR000529">
    <property type="entry name" value="Ribosomal_bS6"/>
</dbReference>
<dbReference type="InterPro" id="IPR020814">
    <property type="entry name" value="Ribosomal_S6_plastid/chlpt"/>
</dbReference>
<dbReference type="RefSeq" id="WP_353865100.1">
    <property type="nucleotide sequence ID" value="NZ_CP088295.1"/>
</dbReference>
<protein>
    <recommendedName>
        <fullName evidence="3 4">Small ribosomal subunit protein bS6</fullName>
    </recommendedName>
</protein>
<keyword evidence="7" id="KW-1185">Reference proteome</keyword>
<sequence>MALPPPIYDLTVLLDPSFEEETRTKILADAEELIAEQGEIVGAQDWGTRKLAYEIEKKPEADYHLIQFQGGAELINELDRTLRITDGVVRHRIIKLRPGTTPVKHDDPFPAAEPMSVGAGDDRDRDRDRDR</sequence>
<reference evidence="7" key="1">
    <citation type="submission" date="2021-11" db="EMBL/GenBank/DDBJ databases">
        <title>Cultivation dependent microbiological survey of springs from the worlds oldest radium mine currently devoted to the extraction of radon-saturated water.</title>
        <authorList>
            <person name="Kapinusova G."/>
            <person name="Smrhova T."/>
            <person name="Strejcek M."/>
            <person name="Suman J."/>
            <person name="Jani K."/>
            <person name="Pajer P."/>
            <person name="Uhlik O."/>
        </authorList>
    </citation>
    <scope>NUCLEOTIDE SEQUENCE [LARGE SCALE GENOMIC DNA]</scope>
    <source>
        <strain evidence="7">J379</strain>
    </source>
</reference>
<dbReference type="HAMAP" id="MF_00360">
    <property type="entry name" value="Ribosomal_bS6"/>
    <property type="match status" value="1"/>
</dbReference>
<organism evidence="6 7">
    <name type="scientific">Svornostia abyssi</name>
    <dbReference type="NCBI Taxonomy" id="2898438"/>
    <lineage>
        <taxon>Bacteria</taxon>
        <taxon>Bacillati</taxon>
        <taxon>Actinomycetota</taxon>
        <taxon>Thermoleophilia</taxon>
        <taxon>Solirubrobacterales</taxon>
        <taxon>Baekduiaceae</taxon>
        <taxon>Svornostia</taxon>
    </lineage>
</organism>
<comment type="function">
    <text evidence="2 4">Binds together with bS18 to 16S ribosomal RNA.</text>
</comment>
<evidence type="ECO:0000256" key="2">
    <source>
        <dbReference type="ARBA" id="ARBA00035104"/>
    </source>
</evidence>
<dbReference type="CDD" id="cd00473">
    <property type="entry name" value="bS6"/>
    <property type="match status" value="1"/>
</dbReference>
<accession>A0ABY5PJN0</accession>
<feature type="region of interest" description="Disordered" evidence="5">
    <location>
        <begin position="97"/>
        <end position="131"/>
    </location>
</feature>
<evidence type="ECO:0000256" key="3">
    <source>
        <dbReference type="ARBA" id="ARBA00035294"/>
    </source>
</evidence>
<dbReference type="Pfam" id="PF01250">
    <property type="entry name" value="Ribosomal_S6"/>
    <property type="match status" value="1"/>
</dbReference>
<dbReference type="Proteomes" id="UP001058860">
    <property type="component" value="Chromosome"/>
</dbReference>
<keyword evidence="4" id="KW-0694">RNA-binding</keyword>
<keyword evidence="4" id="KW-0687">Ribonucleoprotein</keyword>
<gene>
    <name evidence="4 6" type="primary">rpsF</name>
    <name evidence="6" type="ORF">LRS13_03565</name>
</gene>
<dbReference type="NCBIfam" id="TIGR00166">
    <property type="entry name" value="S6"/>
    <property type="match status" value="1"/>
</dbReference>
<name>A0ABY5PJN0_9ACTN</name>
<dbReference type="InterPro" id="IPR035980">
    <property type="entry name" value="Ribosomal_bS6_sf"/>
</dbReference>
<proteinExistence type="inferred from homology"/>